<evidence type="ECO:0000256" key="2">
    <source>
        <dbReference type="ARBA" id="ARBA00022448"/>
    </source>
</evidence>
<feature type="transmembrane region" description="Helical" evidence="8">
    <location>
        <begin position="410"/>
        <end position="437"/>
    </location>
</feature>
<dbReference type="Pfam" id="PF00654">
    <property type="entry name" value="Voltage_CLC"/>
    <property type="match status" value="1"/>
</dbReference>
<evidence type="ECO:0000313" key="9">
    <source>
        <dbReference type="EMBL" id="CCI82644.1"/>
    </source>
</evidence>
<proteinExistence type="predicted"/>
<dbReference type="Proteomes" id="UP000009320">
    <property type="component" value="Unassembled WGS sequence"/>
</dbReference>
<keyword evidence="7" id="KW-0868">Chloride</keyword>
<organism evidence="9 10">
    <name type="scientific">Lactobacillus hominis DSM 23910 = CRBIP 24.179</name>
    <dbReference type="NCBI Taxonomy" id="1423758"/>
    <lineage>
        <taxon>Bacteria</taxon>
        <taxon>Bacillati</taxon>
        <taxon>Bacillota</taxon>
        <taxon>Bacilli</taxon>
        <taxon>Lactobacillales</taxon>
        <taxon>Lactobacillaceae</taxon>
        <taxon>Lactobacillus</taxon>
    </lineage>
</organism>
<keyword evidence="2" id="KW-0813">Transport</keyword>
<feature type="transmembrane region" description="Helical" evidence="8">
    <location>
        <begin position="267"/>
        <end position="286"/>
    </location>
</feature>
<dbReference type="InterPro" id="IPR014743">
    <property type="entry name" value="Cl-channel_core"/>
</dbReference>
<keyword evidence="6 8" id="KW-0472">Membrane</keyword>
<keyword evidence="3 8" id="KW-0812">Transmembrane</keyword>
<dbReference type="GeneID" id="82847873"/>
<dbReference type="CDD" id="cd01031">
    <property type="entry name" value="EriC"/>
    <property type="match status" value="1"/>
</dbReference>
<sequence length="456" mass="50008">MIPKAKQILAKPFTSTFFSIFIQGTFVGIFTGLIVGIFRWIIDHTMQFLFVFYPYLNKHPLYIIAYIAVTIVICLLLGIIIKPELNNLVGSGVPQVEAVFRNENQMHSWSILWRKFVGGLLAICPGLFLGREGPCIQMGAMVGQGLGEDVFHIEGDDLKRLQGCGVAAGLSAAFSAPIAGVLFLVEEITFDFTPKTCLTSLAAAMASDLMTMLFYGTTPCLYLPVKATLPLNSYWFLAIMGVVLGILAYVYQYCLLSLKPLYAKIKFIPSAFHSIIPLLLVIPIGLWNAKLLGGSHDLISSLFSTNYISHIDSGMLTLVLVPLIWFIVRFVFSMISYGASVPGGIFMPILVLGSLLGVVFAIIMIHFHIAPKNCYGIIIVTAMCAYFGAIEKAPFTAITLLTEMVGTVEQVLPMIVATFIAYFILDLLGGQPIYAALRRQMQYKLLPGKKKVAKGA</sequence>
<evidence type="ECO:0000256" key="5">
    <source>
        <dbReference type="ARBA" id="ARBA00023065"/>
    </source>
</evidence>
<keyword evidence="5" id="KW-0406">Ion transport</keyword>
<feature type="transmembrane region" description="Helical" evidence="8">
    <location>
        <begin position="374"/>
        <end position="390"/>
    </location>
</feature>
<dbReference type="PANTHER" id="PTHR45711:SF6">
    <property type="entry name" value="CHLORIDE CHANNEL PROTEIN"/>
    <property type="match status" value="1"/>
</dbReference>
<dbReference type="GO" id="GO:0005247">
    <property type="term" value="F:voltage-gated chloride channel activity"/>
    <property type="evidence" value="ECO:0007669"/>
    <property type="project" value="TreeGrafter"/>
</dbReference>
<reference evidence="9 10" key="1">
    <citation type="submission" date="2012-06" db="EMBL/GenBank/DDBJ databases">
        <title>Draft Genome Sequence of Lactobacillus hominis Strain CRBIP 24.179T, isolated from human intestine.</title>
        <authorList>
            <person name="Cousin S."/>
            <person name="Ma L."/>
            <person name="Bizet C."/>
            <person name="Loux V."/>
            <person name="Bouchier C."/>
            <person name="Clermont D."/>
            <person name="Creno S."/>
        </authorList>
    </citation>
    <scope>NUCLEOTIDE SEQUENCE [LARGE SCALE GENOMIC DNA]</scope>
    <source>
        <strain evidence="10">CRBIP 24.179T</strain>
    </source>
</reference>
<dbReference type="SUPFAM" id="SSF81340">
    <property type="entry name" value="Clc chloride channel"/>
    <property type="match status" value="1"/>
</dbReference>
<evidence type="ECO:0000256" key="4">
    <source>
        <dbReference type="ARBA" id="ARBA00022989"/>
    </source>
</evidence>
<dbReference type="OrthoDB" id="9812438at2"/>
<comment type="subcellular location">
    <subcellularLocation>
        <location evidence="1">Membrane</location>
        <topology evidence="1">Multi-pass membrane protein</topology>
    </subcellularLocation>
</comment>
<feature type="transmembrane region" description="Helical" evidence="8">
    <location>
        <begin position="20"/>
        <end position="42"/>
    </location>
</feature>
<dbReference type="PANTHER" id="PTHR45711">
    <property type="entry name" value="CHLORIDE CHANNEL PROTEIN"/>
    <property type="match status" value="1"/>
</dbReference>
<gene>
    <name evidence="9" type="ORF">BN55_07945</name>
</gene>
<evidence type="ECO:0000256" key="6">
    <source>
        <dbReference type="ARBA" id="ARBA00023136"/>
    </source>
</evidence>
<dbReference type="GO" id="GO:0005886">
    <property type="term" value="C:plasma membrane"/>
    <property type="evidence" value="ECO:0007669"/>
    <property type="project" value="TreeGrafter"/>
</dbReference>
<feature type="transmembrane region" description="Helical" evidence="8">
    <location>
        <begin position="166"/>
        <end position="185"/>
    </location>
</feature>
<name>I7LAX3_9LACO</name>
<keyword evidence="4 8" id="KW-1133">Transmembrane helix</keyword>
<evidence type="ECO:0000313" key="10">
    <source>
        <dbReference type="Proteomes" id="UP000009320"/>
    </source>
</evidence>
<keyword evidence="10" id="KW-1185">Reference proteome</keyword>
<dbReference type="PATRIC" id="fig|1423758.3.peg.1672"/>
<feature type="transmembrane region" description="Helical" evidence="8">
    <location>
        <begin position="235"/>
        <end position="255"/>
    </location>
</feature>
<feature type="transmembrane region" description="Helical" evidence="8">
    <location>
        <begin position="197"/>
        <end position="215"/>
    </location>
</feature>
<evidence type="ECO:0000256" key="1">
    <source>
        <dbReference type="ARBA" id="ARBA00004141"/>
    </source>
</evidence>
<dbReference type="EMBL" id="CAKE01000034">
    <property type="protein sequence ID" value="CCI82644.1"/>
    <property type="molecule type" value="Genomic_DNA"/>
</dbReference>
<protein>
    <submittedName>
        <fullName evidence="9">Chloride channel protein</fullName>
    </submittedName>
</protein>
<feature type="transmembrane region" description="Helical" evidence="8">
    <location>
        <begin position="345"/>
        <end position="367"/>
    </location>
</feature>
<dbReference type="InterPro" id="IPR001807">
    <property type="entry name" value="ClC"/>
</dbReference>
<dbReference type="PRINTS" id="PR00762">
    <property type="entry name" value="CLCHANNEL"/>
</dbReference>
<evidence type="ECO:0000256" key="7">
    <source>
        <dbReference type="ARBA" id="ARBA00023214"/>
    </source>
</evidence>
<dbReference type="STRING" id="1423758.FC41_GL001641"/>
<comment type="caution">
    <text evidence="9">The sequence shown here is derived from an EMBL/GenBank/DDBJ whole genome shotgun (WGS) entry which is preliminary data.</text>
</comment>
<feature type="transmembrane region" description="Helical" evidence="8">
    <location>
        <begin position="316"/>
        <end position="339"/>
    </location>
</feature>
<dbReference type="RefSeq" id="WP_008471790.1">
    <property type="nucleotide sequence ID" value="NZ_AYZP01000005.1"/>
</dbReference>
<dbReference type="Gene3D" id="1.10.3080.10">
    <property type="entry name" value="Clc chloride channel"/>
    <property type="match status" value="1"/>
</dbReference>
<evidence type="ECO:0000256" key="3">
    <source>
        <dbReference type="ARBA" id="ARBA00022692"/>
    </source>
</evidence>
<evidence type="ECO:0000256" key="8">
    <source>
        <dbReference type="SAM" id="Phobius"/>
    </source>
</evidence>
<accession>I7LAX3</accession>
<feature type="transmembrane region" description="Helical" evidence="8">
    <location>
        <begin position="62"/>
        <end position="81"/>
    </location>
</feature>
<dbReference type="AlphaFoldDB" id="I7LAX3"/>
<dbReference type="eggNOG" id="COG0038">
    <property type="taxonomic scope" value="Bacteria"/>
</dbReference>